<dbReference type="InterPro" id="IPR016181">
    <property type="entry name" value="Acyl_CoA_acyltransferase"/>
</dbReference>
<dbReference type="Gene3D" id="3.40.630.30">
    <property type="match status" value="1"/>
</dbReference>
<accession>A0A7J8Z4I6</accession>
<keyword evidence="1" id="KW-0472">Membrane</keyword>
<dbReference type="GO" id="GO:0005634">
    <property type="term" value="C:nucleus"/>
    <property type="evidence" value="ECO:0007669"/>
    <property type="project" value="TreeGrafter"/>
</dbReference>
<comment type="caution">
    <text evidence="3">The sequence shown here is derived from an EMBL/GenBank/DDBJ whole genome shotgun (WGS) entry which is preliminary data.</text>
</comment>
<dbReference type="GO" id="GO:0042393">
    <property type="term" value="F:histone binding"/>
    <property type="evidence" value="ECO:0007669"/>
    <property type="project" value="TreeGrafter"/>
</dbReference>
<dbReference type="GO" id="GO:0003682">
    <property type="term" value="F:chromatin binding"/>
    <property type="evidence" value="ECO:0007669"/>
    <property type="project" value="TreeGrafter"/>
</dbReference>
<evidence type="ECO:0000256" key="1">
    <source>
        <dbReference type="SAM" id="Phobius"/>
    </source>
</evidence>
<dbReference type="PANTHER" id="PTHR47025">
    <property type="entry name" value="AUTOIMMUNE REGULATOR"/>
    <property type="match status" value="1"/>
</dbReference>
<proteinExistence type="predicted"/>
<gene>
    <name evidence="3" type="ORF">Golax_018866</name>
</gene>
<name>A0A7J8Z4I6_9ROSI</name>
<evidence type="ECO:0000313" key="4">
    <source>
        <dbReference type="Proteomes" id="UP000593574"/>
    </source>
</evidence>
<dbReference type="AlphaFoldDB" id="A0A7J8Z4I6"/>
<dbReference type="GO" id="GO:0000977">
    <property type="term" value="F:RNA polymerase II transcription regulatory region sequence-specific DNA binding"/>
    <property type="evidence" value="ECO:0007669"/>
    <property type="project" value="TreeGrafter"/>
</dbReference>
<evidence type="ECO:0000259" key="2">
    <source>
        <dbReference type="Pfam" id="PF23209"/>
    </source>
</evidence>
<feature type="transmembrane region" description="Helical" evidence="1">
    <location>
        <begin position="12"/>
        <end position="35"/>
    </location>
</feature>
<protein>
    <recommendedName>
        <fullName evidence="2">Increased DNA methylation 1 C-terminal domain-containing protein</fullName>
    </recommendedName>
</protein>
<evidence type="ECO:0000313" key="3">
    <source>
        <dbReference type="EMBL" id="MBA0706777.1"/>
    </source>
</evidence>
<feature type="domain" description="Increased DNA methylation 1 C-terminal" evidence="2">
    <location>
        <begin position="1"/>
        <end position="124"/>
    </location>
</feature>
<reference evidence="3 4" key="1">
    <citation type="journal article" date="2019" name="Genome Biol. Evol.">
        <title>Insights into the evolution of the New World diploid cottons (Gossypium, subgenus Houzingenia) based on genome sequencing.</title>
        <authorList>
            <person name="Grover C.E."/>
            <person name="Arick M.A. 2nd"/>
            <person name="Thrash A."/>
            <person name="Conover J.L."/>
            <person name="Sanders W.S."/>
            <person name="Peterson D.G."/>
            <person name="Frelichowski J.E."/>
            <person name="Scheffler J.A."/>
            <person name="Scheffler B.E."/>
            <person name="Wendel J.F."/>
        </authorList>
    </citation>
    <scope>NUCLEOTIDE SEQUENCE [LARGE SCALE GENOMIC DNA]</scope>
    <source>
        <strain evidence="3">4</strain>
        <tissue evidence="3">Leaf</tissue>
    </source>
</reference>
<keyword evidence="1" id="KW-0812">Transmembrane</keyword>
<dbReference type="InterPro" id="IPR056511">
    <property type="entry name" value="IDM1_C"/>
</dbReference>
<dbReference type="EMBL" id="JABEZV010000002">
    <property type="protein sequence ID" value="MBA0706777.1"/>
    <property type="molecule type" value="Genomic_DNA"/>
</dbReference>
<sequence length="152" mass="17346">MVYGRNLKGQEYGGMYCAVLTINSFVVSAGIIRVFGQEIAEIPLVATSIANHGKGYFQLLFSCIEKLLAFLNVKNIILPAAEEAESIWTDKFGFKKLRPDQLSEYRKSCCQMVIFQGTSMLQKEVPIHQLISSIERRELYEHLNQGRYDFLE</sequence>
<dbReference type="Pfam" id="PF23209">
    <property type="entry name" value="IDM1_C"/>
    <property type="match status" value="1"/>
</dbReference>
<dbReference type="Proteomes" id="UP000593574">
    <property type="component" value="Unassembled WGS sequence"/>
</dbReference>
<keyword evidence="4" id="KW-1185">Reference proteome</keyword>
<organism evidence="3 4">
    <name type="scientific">Gossypium laxum</name>
    <dbReference type="NCBI Taxonomy" id="34288"/>
    <lineage>
        <taxon>Eukaryota</taxon>
        <taxon>Viridiplantae</taxon>
        <taxon>Streptophyta</taxon>
        <taxon>Embryophyta</taxon>
        <taxon>Tracheophyta</taxon>
        <taxon>Spermatophyta</taxon>
        <taxon>Magnoliopsida</taxon>
        <taxon>eudicotyledons</taxon>
        <taxon>Gunneridae</taxon>
        <taxon>Pentapetalae</taxon>
        <taxon>rosids</taxon>
        <taxon>malvids</taxon>
        <taxon>Malvales</taxon>
        <taxon>Malvaceae</taxon>
        <taxon>Malvoideae</taxon>
        <taxon>Gossypium</taxon>
    </lineage>
</organism>
<dbReference type="SUPFAM" id="SSF55729">
    <property type="entry name" value="Acyl-CoA N-acyltransferases (Nat)"/>
    <property type="match status" value="1"/>
</dbReference>
<dbReference type="GO" id="GO:0045944">
    <property type="term" value="P:positive regulation of transcription by RNA polymerase II"/>
    <property type="evidence" value="ECO:0007669"/>
    <property type="project" value="TreeGrafter"/>
</dbReference>
<dbReference type="PANTHER" id="PTHR47025:SF28">
    <property type="entry name" value="ACYL-COA N-ACYLTRANSFERASE WITH RING_FYVE_PHD-TYPE ZINC FINGER DOMAIN-CONTAINING PROTEIN"/>
    <property type="match status" value="1"/>
</dbReference>
<keyword evidence="1" id="KW-1133">Transmembrane helix</keyword>